<feature type="transmembrane region" description="Helical" evidence="6">
    <location>
        <begin position="374"/>
        <end position="399"/>
    </location>
</feature>
<feature type="transmembrane region" description="Helical" evidence="6">
    <location>
        <begin position="301"/>
        <end position="320"/>
    </location>
</feature>
<dbReference type="Gene3D" id="1.20.1250.20">
    <property type="entry name" value="MFS general substrate transporter like domains"/>
    <property type="match status" value="1"/>
</dbReference>
<evidence type="ECO:0000256" key="1">
    <source>
        <dbReference type="ARBA" id="ARBA00004141"/>
    </source>
</evidence>
<proteinExistence type="predicted"/>
<dbReference type="PROSITE" id="PS50850">
    <property type="entry name" value="MFS"/>
    <property type="match status" value="1"/>
</dbReference>
<dbReference type="VEuPathDB" id="FungiDB:AB675_8862"/>
<dbReference type="Proteomes" id="UP000038010">
    <property type="component" value="Unassembled WGS sequence"/>
</dbReference>
<evidence type="ECO:0000256" key="5">
    <source>
        <dbReference type="SAM" id="MobiDB-lite"/>
    </source>
</evidence>
<dbReference type="InterPro" id="IPR020846">
    <property type="entry name" value="MFS_dom"/>
</dbReference>
<evidence type="ECO:0000313" key="8">
    <source>
        <dbReference type="EMBL" id="KPI36216.1"/>
    </source>
</evidence>
<dbReference type="FunFam" id="1.20.1720.10:FF:000018">
    <property type="entry name" value="Putative MFS multidrug transporter"/>
    <property type="match status" value="1"/>
</dbReference>
<feature type="domain" description="Major facilitator superfamily (MFS) profile" evidence="7">
    <location>
        <begin position="80"/>
        <end position="569"/>
    </location>
</feature>
<feature type="region of interest" description="Disordered" evidence="5">
    <location>
        <begin position="30"/>
        <end position="68"/>
    </location>
</feature>
<feature type="compositionally biased region" description="Basic and acidic residues" evidence="5">
    <location>
        <begin position="54"/>
        <end position="64"/>
    </location>
</feature>
<sequence length="594" mass="63825">MATPLPGWLDVSPFPSHVMTAVPDVNAADKAPPSTILATTQPVPSAFPTSSTPGKRDQHQREDNASDGAGFKPTRALVLAFTALAVLVLMVALDGTSISVALPTIAQKLHGSALEAFWAETSFLLASTVFQPLFASFSHIFGRMPLILVAMTLFLVGVLMAALAQDFELLLAGRTIQGIGGGGIIALSEIVVTDLVPLRVRGQWMGVLAGTWALGSVSGPVIGGAFAQVDAWRWIFWLNLPFIGVGYPMVLLFLKLNIVPESIAEKLRRVDWVGSVVFVASTTSFLIPLTKGGVMYPWTHWRTLLPLVVGVAGLVGFVLYEKYVAEEPLFRLSVFGTRTAALGYLESALHGILVWTILYYQPLYFLAVKEYSPVIAGVALFPATLTVAPMSVITGFAITKANAYRWAIWLGWALATLGFGLTTIIDVRTSVPAWVFICIVPGMGCGILFSALQFQVQAPSTSEDMAFAVGTFVFFRTLGQAVGVAIGGVTFQNSMIKKLRDFPRYADQAAELAKDAAALVQVIRDTEEGAGKYNLQVVYTDSIRVVYIVLTALCGVGLMCSFFVKAYDINVALDTDHGLIEKRKDIASSPGSQS</sequence>
<reference evidence="8 9" key="1">
    <citation type="submission" date="2015-06" db="EMBL/GenBank/DDBJ databases">
        <title>Draft genome of the ant-associated black yeast Phialophora attae CBS 131958.</title>
        <authorList>
            <person name="Moreno L.F."/>
            <person name="Stielow B.J."/>
            <person name="de Hoog S."/>
            <person name="Vicente V.A."/>
            <person name="Weiss V.A."/>
            <person name="de Vries M."/>
            <person name="Cruz L.M."/>
            <person name="Souza E.M."/>
        </authorList>
    </citation>
    <scope>NUCLEOTIDE SEQUENCE [LARGE SCALE GENOMIC DNA]</scope>
    <source>
        <strain evidence="8 9">CBS 131958</strain>
    </source>
</reference>
<protein>
    <submittedName>
        <fullName evidence="8">Putative transporter</fullName>
    </submittedName>
</protein>
<feature type="transmembrane region" description="Helical" evidence="6">
    <location>
        <begin position="406"/>
        <end position="425"/>
    </location>
</feature>
<feature type="transmembrane region" description="Helical" evidence="6">
    <location>
        <begin position="341"/>
        <end position="362"/>
    </location>
</feature>
<evidence type="ECO:0000256" key="6">
    <source>
        <dbReference type="SAM" id="Phobius"/>
    </source>
</evidence>
<feature type="transmembrane region" description="Helical" evidence="6">
    <location>
        <begin position="116"/>
        <end position="134"/>
    </location>
</feature>
<feature type="transmembrane region" description="Helical" evidence="6">
    <location>
        <begin position="234"/>
        <end position="258"/>
    </location>
</feature>
<evidence type="ECO:0000259" key="7">
    <source>
        <dbReference type="PROSITE" id="PS50850"/>
    </source>
</evidence>
<dbReference type="SUPFAM" id="SSF103473">
    <property type="entry name" value="MFS general substrate transporter"/>
    <property type="match status" value="1"/>
</dbReference>
<dbReference type="GO" id="GO:0022857">
    <property type="term" value="F:transmembrane transporter activity"/>
    <property type="evidence" value="ECO:0007669"/>
    <property type="project" value="InterPro"/>
</dbReference>
<keyword evidence="2 6" id="KW-0812">Transmembrane</keyword>
<gene>
    <name evidence="8" type="ORF">AB675_8862</name>
</gene>
<feature type="transmembrane region" description="Helical" evidence="6">
    <location>
        <begin position="204"/>
        <end position="228"/>
    </location>
</feature>
<dbReference type="PANTHER" id="PTHR23501">
    <property type="entry name" value="MAJOR FACILITATOR SUPERFAMILY"/>
    <property type="match status" value="1"/>
</dbReference>
<keyword evidence="3 6" id="KW-1133">Transmembrane helix</keyword>
<feature type="transmembrane region" description="Helical" evidence="6">
    <location>
        <begin position="270"/>
        <end position="289"/>
    </location>
</feature>
<organism evidence="8 9">
    <name type="scientific">Cyphellophora attinorum</name>
    <dbReference type="NCBI Taxonomy" id="1664694"/>
    <lineage>
        <taxon>Eukaryota</taxon>
        <taxon>Fungi</taxon>
        <taxon>Dikarya</taxon>
        <taxon>Ascomycota</taxon>
        <taxon>Pezizomycotina</taxon>
        <taxon>Eurotiomycetes</taxon>
        <taxon>Chaetothyriomycetidae</taxon>
        <taxon>Chaetothyriales</taxon>
        <taxon>Cyphellophoraceae</taxon>
        <taxon>Cyphellophora</taxon>
    </lineage>
</organism>
<dbReference type="Pfam" id="PF07690">
    <property type="entry name" value="MFS_1"/>
    <property type="match status" value="1"/>
</dbReference>
<dbReference type="PRINTS" id="PR01036">
    <property type="entry name" value="TCRTETB"/>
</dbReference>
<dbReference type="InterPro" id="IPR036259">
    <property type="entry name" value="MFS_trans_sf"/>
</dbReference>
<dbReference type="GeneID" id="28741226"/>
<feature type="transmembrane region" description="Helical" evidence="6">
    <location>
        <begin position="76"/>
        <end position="96"/>
    </location>
</feature>
<feature type="transmembrane region" description="Helical" evidence="6">
    <location>
        <begin position="431"/>
        <end position="454"/>
    </location>
</feature>
<feature type="transmembrane region" description="Helical" evidence="6">
    <location>
        <begin position="545"/>
        <end position="564"/>
    </location>
</feature>
<feature type="transmembrane region" description="Helical" evidence="6">
    <location>
        <begin position="466"/>
        <end position="491"/>
    </location>
</feature>
<feature type="transmembrane region" description="Helical" evidence="6">
    <location>
        <begin position="171"/>
        <end position="192"/>
    </location>
</feature>
<comment type="subcellular location">
    <subcellularLocation>
        <location evidence="1">Membrane</location>
        <topology evidence="1">Multi-pass membrane protein</topology>
    </subcellularLocation>
</comment>
<feature type="compositionally biased region" description="Polar residues" evidence="5">
    <location>
        <begin position="36"/>
        <end position="53"/>
    </location>
</feature>
<dbReference type="PANTHER" id="PTHR23501:SF59">
    <property type="entry name" value="MAJOR FACILITATOR SUPERFAMILY (MFS) PROFILE DOMAIN-CONTAINING PROTEIN-RELATED"/>
    <property type="match status" value="1"/>
</dbReference>
<dbReference type="EMBL" id="LFJN01000033">
    <property type="protein sequence ID" value="KPI36216.1"/>
    <property type="molecule type" value="Genomic_DNA"/>
</dbReference>
<keyword evidence="9" id="KW-1185">Reference proteome</keyword>
<feature type="transmembrane region" description="Helical" evidence="6">
    <location>
        <begin position="146"/>
        <end position="165"/>
    </location>
</feature>
<dbReference type="OrthoDB" id="2351791at2759"/>
<dbReference type="Gene3D" id="1.20.1720.10">
    <property type="entry name" value="Multidrug resistance protein D"/>
    <property type="match status" value="1"/>
</dbReference>
<accession>A0A0N1HMX1</accession>
<dbReference type="RefSeq" id="XP_017996179.1">
    <property type="nucleotide sequence ID" value="XM_018149346.1"/>
</dbReference>
<evidence type="ECO:0000256" key="2">
    <source>
        <dbReference type="ARBA" id="ARBA00022692"/>
    </source>
</evidence>
<evidence type="ECO:0000313" key="9">
    <source>
        <dbReference type="Proteomes" id="UP000038010"/>
    </source>
</evidence>
<evidence type="ECO:0000256" key="4">
    <source>
        <dbReference type="ARBA" id="ARBA00023136"/>
    </source>
</evidence>
<keyword evidence="4 6" id="KW-0472">Membrane</keyword>
<comment type="caution">
    <text evidence="8">The sequence shown here is derived from an EMBL/GenBank/DDBJ whole genome shotgun (WGS) entry which is preliminary data.</text>
</comment>
<name>A0A0N1HMX1_9EURO</name>
<dbReference type="AlphaFoldDB" id="A0A0N1HMX1"/>
<evidence type="ECO:0000256" key="3">
    <source>
        <dbReference type="ARBA" id="ARBA00022989"/>
    </source>
</evidence>
<dbReference type="InterPro" id="IPR011701">
    <property type="entry name" value="MFS"/>
</dbReference>
<dbReference type="GO" id="GO:0005886">
    <property type="term" value="C:plasma membrane"/>
    <property type="evidence" value="ECO:0007669"/>
    <property type="project" value="TreeGrafter"/>
</dbReference>